<feature type="transmembrane region" description="Helical" evidence="6">
    <location>
        <begin position="229"/>
        <end position="250"/>
    </location>
</feature>
<dbReference type="SUPFAM" id="SSF103473">
    <property type="entry name" value="MFS general substrate transporter"/>
    <property type="match status" value="1"/>
</dbReference>
<protein>
    <submittedName>
        <fullName evidence="7">Unannotated protein</fullName>
    </submittedName>
</protein>
<dbReference type="InterPro" id="IPR036259">
    <property type="entry name" value="MFS_trans_sf"/>
</dbReference>
<feature type="transmembrane region" description="Helical" evidence="6">
    <location>
        <begin position="355"/>
        <end position="376"/>
    </location>
</feature>
<dbReference type="AlphaFoldDB" id="A0A6J6DUA3"/>
<dbReference type="GO" id="GO:0022857">
    <property type="term" value="F:transmembrane transporter activity"/>
    <property type="evidence" value="ECO:0007669"/>
    <property type="project" value="InterPro"/>
</dbReference>
<feature type="transmembrane region" description="Helical" evidence="6">
    <location>
        <begin position="171"/>
        <end position="190"/>
    </location>
</feature>
<evidence type="ECO:0000313" key="7">
    <source>
        <dbReference type="EMBL" id="CAB4567547.1"/>
    </source>
</evidence>
<proteinExistence type="predicted"/>
<keyword evidence="3 6" id="KW-0812">Transmembrane</keyword>
<feature type="transmembrane region" description="Helical" evidence="6">
    <location>
        <begin position="104"/>
        <end position="128"/>
    </location>
</feature>
<feature type="transmembrane region" description="Helical" evidence="6">
    <location>
        <begin position="80"/>
        <end position="98"/>
    </location>
</feature>
<keyword evidence="5 6" id="KW-0472">Membrane</keyword>
<keyword evidence="4 6" id="KW-1133">Transmembrane helix</keyword>
<dbReference type="PANTHER" id="PTHR23513">
    <property type="entry name" value="INTEGRAL MEMBRANE EFFLUX PROTEIN-RELATED"/>
    <property type="match status" value="1"/>
</dbReference>
<organism evidence="7">
    <name type="scientific">freshwater metagenome</name>
    <dbReference type="NCBI Taxonomy" id="449393"/>
    <lineage>
        <taxon>unclassified sequences</taxon>
        <taxon>metagenomes</taxon>
        <taxon>ecological metagenomes</taxon>
    </lineage>
</organism>
<sequence length="412" mass="42872">MQKLRLTKAVRRIALTRISGQFGDGMIQVSIAGYLLFSPERQTSAPQIAFVLAVTLLPYSLVGPAIGVIADVIDRRNIVVYGNALRAAVSLLLLLVVLGSSSQVLLAVTILLLLGIDRFVLAVLSTVLPRIVSGKELVAIDGYLPTMGTVAAATGAATAVGITAIFDSITAALVIASLLYLLSAVVATGFTKGSLGPDEKIAWRATRSKAIEDVVQGITVLAKTKPARYALLSITAQRIAFGAFTVASILTARATYENESQALGVVAGSFAIAAIVAGVIGISTPTAVNRMKRETWLLILSILSSIAVIGAQFAPALLALGLAGFAVTCAPGGNKVLTDERLQVTIPDTHRGRAFAIYDTAINSAVVIGAAVCALLSDYIPIFDLLLMVSLTTITLGWIWSRIANSGLATSG</sequence>
<dbReference type="GO" id="GO:0005886">
    <property type="term" value="C:plasma membrane"/>
    <property type="evidence" value="ECO:0007669"/>
    <property type="project" value="UniProtKB-SubCell"/>
</dbReference>
<feature type="transmembrane region" description="Helical" evidence="6">
    <location>
        <begin position="21"/>
        <end position="37"/>
    </location>
</feature>
<feature type="transmembrane region" description="Helical" evidence="6">
    <location>
        <begin position="49"/>
        <end position="73"/>
    </location>
</feature>
<name>A0A6J6DUA3_9ZZZZ</name>
<dbReference type="PANTHER" id="PTHR23513:SF17">
    <property type="entry name" value="MEMBRANE PROTEIN"/>
    <property type="match status" value="1"/>
</dbReference>
<feature type="transmembrane region" description="Helical" evidence="6">
    <location>
        <begin position="140"/>
        <end position="165"/>
    </location>
</feature>
<evidence type="ECO:0000256" key="5">
    <source>
        <dbReference type="ARBA" id="ARBA00023136"/>
    </source>
</evidence>
<evidence type="ECO:0000256" key="4">
    <source>
        <dbReference type="ARBA" id="ARBA00022989"/>
    </source>
</evidence>
<evidence type="ECO:0000256" key="2">
    <source>
        <dbReference type="ARBA" id="ARBA00022475"/>
    </source>
</evidence>
<reference evidence="7" key="1">
    <citation type="submission" date="2020-05" db="EMBL/GenBank/DDBJ databases">
        <authorList>
            <person name="Chiriac C."/>
            <person name="Salcher M."/>
            <person name="Ghai R."/>
            <person name="Kavagutti S V."/>
        </authorList>
    </citation>
    <scope>NUCLEOTIDE SEQUENCE</scope>
</reference>
<evidence type="ECO:0000256" key="1">
    <source>
        <dbReference type="ARBA" id="ARBA00004651"/>
    </source>
</evidence>
<accession>A0A6J6DUA3</accession>
<dbReference type="Gene3D" id="1.20.1250.20">
    <property type="entry name" value="MFS general substrate transporter like domains"/>
    <property type="match status" value="1"/>
</dbReference>
<comment type="subcellular location">
    <subcellularLocation>
        <location evidence="1">Cell membrane</location>
        <topology evidence="1">Multi-pass membrane protein</topology>
    </subcellularLocation>
</comment>
<dbReference type="InterPro" id="IPR011701">
    <property type="entry name" value="MFS"/>
</dbReference>
<dbReference type="EMBL" id="CAEZTT010000003">
    <property type="protein sequence ID" value="CAB4567547.1"/>
    <property type="molecule type" value="Genomic_DNA"/>
</dbReference>
<gene>
    <name evidence="7" type="ORF">UFOPK1726_00082</name>
</gene>
<evidence type="ECO:0000256" key="3">
    <source>
        <dbReference type="ARBA" id="ARBA00022692"/>
    </source>
</evidence>
<dbReference type="Pfam" id="PF07690">
    <property type="entry name" value="MFS_1"/>
    <property type="match status" value="1"/>
</dbReference>
<feature type="transmembrane region" description="Helical" evidence="6">
    <location>
        <begin position="383"/>
        <end position="401"/>
    </location>
</feature>
<feature type="transmembrane region" description="Helical" evidence="6">
    <location>
        <begin position="296"/>
        <end position="327"/>
    </location>
</feature>
<feature type="transmembrane region" description="Helical" evidence="6">
    <location>
        <begin position="262"/>
        <end position="284"/>
    </location>
</feature>
<keyword evidence="2" id="KW-1003">Cell membrane</keyword>
<evidence type="ECO:0000256" key="6">
    <source>
        <dbReference type="SAM" id="Phobius"/>
    </source>
</evidence>